<dbReference type="Proteomes" id="UP001549139">
    <property type="component" value="Unassembled WGS sequence"/>
</dbReference>
<protein>
    <submittedName>
        <fullName evidence="8">Diaminopimelate decarboxylase</fullName>
        <ecNumber evidence="7">4.1.1.20</ecNumber>
    </submittedName>
</protein>
<organism evidence="8 9">
    <name type="scientific">Corynebacterium mucifaciens</name>
    <dbReference type="NCBI Taxonomy" id="57171"/>
    <lineage>
        <taxon>Bacteria</taxon>
        <taxon>Bacillati</taxon>
        <taxon>Actinomycetota</taxon>
        <taxon>Actinomycetes</taxon>
        <taxon>Mycobacteriales</taxon>
        <taxon>Corynebacteriaceae</taxon>
        <taxon>Corynebacterium</taxon>
    </lineage>
</organism>
<accession>A0A7X6LQ29</accession>
<comment type="cofactor">
    <cofactor evidence="1 4">
        <name>pyridoxal 5'-phosphate</name>
        <dbReference type="ChEBI" id="CHEBI:597326"/>
    </cofactor>
</comment>
<dbReference type="CDD" id="cd06842">
    <property type="entry name" value="PLPDE_III_Y4yA_like"/>
    <property type="match status" value="1"/>
</dbReference>
<feature type="domain" description="Orn/DAP/Arg decarboxylase 2 N-terminal" evidence="5">
    <location>
        <begin position="535"/>
        <end position="729"/>
    </location>
</feature>
<feature type="modified residue" description="N6-(pyridoxal phosphate)lysine" evidence="4">
    <location>
        <position position="546"/>
    </location>
</feature>
<dbReference type="PANTHER" id="PTHR43727:SF2">
    <property type="entry name" value="GROUP IV DECARBOXYLASE"/>
    <property type="match status" value="1"/>
</dbReference>
<dbReference type="InterPro" id="IPR022653">
    <property type="entry name" value="De-COase2_pyr-phos_BS"/>
</dbReference>
<comment type="caution">
    <text evidence="8">The sequence shown here is derived from an EMBL/GenBank/DDBJ whole genome shotgun (WGS) entry which is preliminary data.</text>
</comment>
<dbReference type="Gene3D" id="2.40.37.10">
    <property type="entry name" value="Lyase, Ornithine Decarboxylase, Chain A, domain 1"/>
    <property type="match status" value="1"/>
</dbReference>
<feature type="domain" description="FAD-dependent urate hydroxylase HpyO/Asp monooxygenase CreE-like FAD/NAD(P)-binding" evidence="6">
    <location>
        <begin position="4"/>
        <end position="143"/>
    </location>
</feature>
<dbReference type="InterPro" id="IPR029066">
    <property type="entry name" value="PLP-binding_barrel"/>
</dbReference>
<evidence type="ECO:0000259" key="5">
    <source>
        <dbReference type="Pfam" id="PF02784"/>
    </source>
</evidence>
<proteinExistence type="predicted"/>
<dbReference type="InterPro" id="IPR009006">
    <property type="entry name" value="Ala_racemase/Decarboxylase_C"/>
</dbReference>
<dbReference type="EC" id="4.1.1.20" evidence="7"/>
<keyword evidence="2" id="KW-0210">Decarboxylase</keyword>
<reference evidence="8 9" key="1">
    <citation type="submission" date="2020-04" db="EMBL/GenBank/DDBJ databases">
        <title>MicrobeNet Type strains.</title>
        <authorList>
            <person name="Nicholson A.C."/>
        </authorList>
    </citation>
    <scope>NUCLEOTIDE SEQUENCE [LARGE SCALE GENOMIC DNA]</scope>
    <source>
        <strain evidence="8 9">ATCC 700355</strain>
    </source>
</reference>
<evidence type="ECO:0000313" key="8">
    <source>
        <dbReference type="EMBL" id="NKY68138.1"/>
    </source>
</evidence>
<keyword evidence="10" id="KW-1185">Reference proteome</keyword>
<evidence type="ECO:0000256" key="3">
    <source>
        <dbReference type="ARBA" id="ARBA00022898"/>
    </source>
</evidence>
<feature type="active site" description="Proton donor" evidence="4">
    <location>
        <position position="856"/>
    </location>
</feature>
<reference evidence="7 10" key="2">
    <citation type="submission" date="2024-06" db="EMBL/GenBank/DDBJ databases">
        <title>Sequencing the genomes of 1000 actinobacteria strains.</title>
        <authorList>
            <person name="Klenk H.-P."/>
        </authorList>
    </citation>
    <scope>NUCLEOTIDE SEQUENCE [LARGE SCALE GENOMIC DNA]</scope>
    <source>
        <strain evidence="7 10">DSM 44265</strain>
    </source>
</reference>
<evidence type="ECO:0000256" key="1">
    <source>
        <dbReference type="ARBA" id="ARBA00001933"/>
    </source>
</evidence>
<gene>
    <name evidence="8" type="ORF">HF989_01925</name>
    <name evidence="7" type="ORF">JOF50_000387</name>
</gene>
<dbReference type="EMBL" id="JBEPNZ010000001">
    <property type="protein sequence ID" value="MET3943588.1"/>
    <property type="molecule type" value="Genomic_DNA"/>
</dbReference>
<dbReference type="PRINTS" id="PR01179">
    <property type="entry name" value="ODADCRBXLASE"/>
</dbReference>
<dbReference type="InterPro" id="IPR000183">
    <property type="entry name" value="Orn/DAP/Arg_de-COase"/>
</dbReference>
<dbReference type="InterPro" id="IPR022657">
    <property type="entry name" value="De-COase2_CS"/>
</dbReference>
<dbReference type="Pfam" id="PF02784">
    <property type="entry name" value="Orn_Arg_deC_N"/>
    <property type="match status" value="1"/>
</dbReference>
<keyword evidence="7" id="KW-0456">Lyase</keyword>
<dbReference type="PROSITE" id="PS00879">
    <property type="entry name" value="ODR_DC_2_2"/>
    <property type="match status" value="1"/>
</dbReference>
<evidence type="ECO:0000259" key="6">
    <source>
        <dbReference type="Pfam" id="PF13454"/>
    </source>
</evidence>
<evidence type="ECO:0000313" key="10">
    <source>
        <dbReference type="Proteomes" id="UP001549139"/>
    </source>
</evidence>
<dbReference type="Proteomes" id="UP000554284">
    <property type="component" value="Unassembled WGS sequence"/>
</dbReference>
<dbReference type="InterPro" id="IPR042152">
    <property type="entry name" value="Y4yA-like"/>
</dbReference>
<evidence type="ECO:0000256" key="2">
    <source>
        <dbReference type="ARBA" id="ARBA00022793"/>
    </source>
</evidence>
<sequence>MRAAIIGAGPRGLWAAEELMARARERGAAIELDVYNDGPVSGASGPGAYQPGLPAQWLLNVPSEIVETHLGTFNDWRGAGDTFPPRREVGRFLAASWAALAAHVPPSCSLSFVDARVREVAPAGEGVEVEGTLYDEALLTTGHAHDWPGALTRGGVEGVGKVLSAFAPGDLDAVTEADTAIVRGAALTFVDVVRHARAGVLYPLTRGGRFMAVKAFLPDDAVAQLGPALAFARERIRTAKGFEDVYEALVELSGEVLAASGAGPDEAGVRAVLDGKDGADPVEDLRASLGVALGERAWTPAAAVGYAFRAAYDAVIERSSFGGRDSIGGERFGRLTRTLERVAFGPPAETAGEVLALIDSGRIRTDLLGRGHEDLAQLAREVGASAVIDAVNAPPGLVEGTLEAELVRRGIGREHPETGSLMVERDGTLAGQRHIAAAGRVSEGWILGHDTLRRGEHEVIPAWARRVTRAALADPERVHGLPPLRPREVSWWRELLGDGQECARLVETFGSPVNVVNPAPMRDNIDELVRAGAAEGVETKVFFARKANKALVFADEAREMGHGVDVASENELRQVLERGMPGERIICSAAIKPDRLLALALDNAVVISADSRAEAERIARLAAARGVVAKVAPRLAPDPRTMPPTRFGERLDAWAEYFRTPRRNLRVVGIHAHLHGYAAADRASALRECMRLVDALAASGHAPAFVDIGGGVPMSYLADEAQWRAYQDAIALQRSGYAEPFTWKSDPLRNTYPYWQEPTRGAWLAEVLSGGVAEALRERGLRLHLEPGRSLVDGCGLTLAEVAFTKTRSDGVPLVGLAMNRTQCRTTSDDFLIDPYLVKRTPPSEEIEAFLVGAYCIEDELILRRKIRFPRGVAAGDLVALPNTAGYFMHILESASHQIPLAKNVVWPAGRLDDIDVR</sequence>
<evidence type="ECO:0000256" key="4">
    <source>
        <dbReference type="PIRSR" id="PIRSR600183-50"/>
    </source>
</evidence>
<dbReference type="AlphaFoldDB" id="A0A7X6LQ29"/>
<dbReference type="SUPFAM" id="SSF51419">
    <property type="entry name" value="PLP-binding barrel"/>
    <property type="match status" value="1"/>
</dbReference>
<dbReference type="PANTHER" id="PTHR43727">
    <property type="entry name" value="DIAMINOPIMELATE DECARBOXYLASE"/>
    <property type="match status" value="1"/>
</dbReference>
<evidence type="ECO:0000313" key="9">
    <source>
        <dbReference type="Proteomes" id="UP000554284"/>
    </source>
</evidence>
<dbReference type="EMBL" id="JAAXPF010000001">
    <property type="protein sequence ID" value="NKY68138.1"/>
    <property type="molecule type" value="Genomic_DNA"/>
</dbReference>
<dbReference type="Pfam" id="PF13454">
    <property type="entry name" value="NAD_binding_9"/>
    <property type="match status" value="1"/>
</dbReference>
<dbReference type="GO" id="GO:0009089">
    <property type="term" value="P:lysine biosynthetic process via diaminopimelate"/>
    <property type="evidence" value="ECO:0007669"/>
    <property type="project" value="TreeGrafter"/>
</dbReference>
<dbReference type="GO" id="GO:0008836">
    <property type="term" value="F:diaminopimelate decarboxylase activity"/>
    <property type="evidence" value="ECO:0007669"/>
    <property type="project" value="UniProtKB-EC"/>
</dbReference>
<dbReference type="Gene3D" id="3.20.20.10">
    <property type="entry name" value="Alanine racemase"/>
    <property type="match status" value="1"/>
</dbReference>
<dbReference type="PROSITE" id="PS00878">
    <property type="entry name" value="ODR_DC_2_1"/>
    <property type="match status" value="1"/>
</dbReference>
<dbReference type="RefSeq" id="WP_168683656.1">
    <property type="nucleotide sequence ID" value="NZ_JAAXPF010000001.1"/>
</dbReference>
<keyword evidence="3 4" id="KW-0663">Pyridoxal phosphate</keyword>
<evidence type="ECO:0000313" key="7">
    <source>
        <dbReference type="EMBL" id="MET3943588.1"/>
    </source>
</evidence>
<dbReference type="InterPro" id="IPR038732">
    <property type="entry name" value="HpyO/CreE_NAD-binding"/>
</dbReference>
<dbReference type="InterPro" id="IPR022644">
    <property type="entry name" value="De-COase2_N"/>
</dbReference>
<name>A0A7X6LQ29_9CORY</name>
<dbReference type="SUPFAM" id="SSF50621">
    <property type="entry name" value="Alanine racemase C-terminal domain-like"/>
    <property type="match status" value="1"/>
</dbReference>